<keyword evidence="2" id="KW-1185">Reference proteome</keyword>
<evidence type="ECO:0000313" key="2">
    <source>
        <dbReference type="Proteomes" id="UP000829398"/>
    </source>
</evidence>
<sequence length="1333" mass="152288">MAEDQRLQRLENQVENLSSGQERLLKQMEEMMTAMNSRLNMPDEGSVNRNRGPPGQGGFGEVGGWMAPKLTKLDFPRYDGSEDPTLWICRAEQFFDFQATAPNDQVRLAAYHLERDAQLWFQRRKNQGHLVTWEGIKAGLLERFGSTEYEDPFGELCKLKQTGTVSEYQTRFERLLARAGHLTDKQEAECFISGLKDGLRTDVRVQNPPNLSAAIGLARTYEFKTQRLTNTPISSFGRNSNTQLGTTNFSRNSTDVRTLPIRRFAPTELQRRREQGLCYNCDEKYTFGHKCKKLFLIEAEEGDELEEHKEEKDDTQETPAISLHALAGVQSPQTMRLQSSIGKASLTILIDSGSTHNFLHHKFVKIAGLKPEPGCLLSVVVANGEKLTSPGRCKGVQLQLQGTQIEADFYLLSLEGCDAVLGAQWLCTLGPILWDFDKMEMQFTKDGRQMTLRGATTSELKAIEGDTIQKTLRKNQGRGIILQLCSISVDKEPTATSEVTQNDDFRFLLTEFRDVFETPIGLPPSRSQDHQIPLQPGTGPICVRPYRYPHFQKQEIERLVEEMLPQGIIRPSQSPFSSPVLLVRKHDGSWRFCVDYRALNRQTVKDKFPIPVIDELLDELHGARFFTKLDLKSGYFQIRMNPNDVHKTAFRTHHGHFEFLVMPFGLSNAPSTFQSLMNDIFKAHLRVKVDPDKIKAMEGWPKPSTVKALRGFLGLTGYYRKFIAGYGNIAAPLTSMLKKNSFFWNSEADMAFELLKQSMTHAPVLVLPNFTLLFIIECDASGSGLGAVLMQEQKPIAYFSTALKGKNLLLSTYEKELMALVLAVKKWRPYLLGRHFVVRTDQRSLKYLWEQRIMTEPQQKWLLKLMGYDFSIEYKKGKSNAAADALSRRDVQGEINSISCPLPQWLEAVREENQSHPELQQIHENLQQGEAVGPWESRDGILFFKERIYLPENSPLIPAIIQEIHDSSHEGFYKSFHRIREVFFVKHMKETLKNYIKQCDVCQRHKVDHQSPSGLLQPLPIPMEVWSDISMDFIDGLPPSKGKSFLFVVVDRLSKYAHFIPMSHPYSAPKGTHFNFSSSYHPQTDGQTEAVNRTIEMYLRCFTSAKPNEWVHWISWAEFCYNTSPHTSTRKTPFEVLYGGAAPNLLTYVPGTARVEAVDQTLQARDRVMRELRTQLQQAQERMKAAYDRGRVEREFSVGDWVYLRLQPYRQTSLALRSSNKLSPRFYGPYRVLERIGLVAYRLDLPPGSKIHPVFHVSLLKKQLGAQDRTLSSLPSVADENGELQPQPSAILKHRRKGRKCEMLIQWDGLPASEATWEEEHSFMARFPHFKSP</sequence>
<dbReference type="EMBL" id="CM039178">
    <property type="protein sequence ID" value="KAH9680857.1"/>
    <property type="molecule type" value="Genomic_DNA"/>
</dbReference>
<name>A0ACB8I2Y4_CITSI</name>
<proteinExistence type="predicted"/>
<organism evidence="1 2">
    <name type="scientific">Citrus sinensis</name>
    <name type="common">Sweet orange</name>
    <name type="synonym">Citrus aurantium var. sinensis</name>
    <dbReference type="NCBI Taxonomy" id="2711"/>
    <lineage>
        <taxon>Eukaryota</taxon>
        <taxon>Viridiplantae</taxon>
        <taxon>Streptophyta</taxon>
        <taxon>Embryophyta</taxon>
        <taxon>Tracheophyta</taxon>
        <taxon>Spermatophyta</taxon>
        <taxon>Magnoliopsida</taxon>
        <taxon>eudicotyledons</taxon>
        <taxon>Gunneridae</taxon>
        <taxon>Pentapetalae</taxon>
        <taxon>rosids</taxon>
        <taxon>malvids</taxon>
        <taxon>Sapindales</taxon>
        <taxon>Rutaceae</taxon>
        <taxon>Aurantioideae</taxon>
        <taxon>Citrus</taxon>
    </lineage>
</organism>
<gene>
    <name evidence="1" type="ORF">KPL71_026714</name>
</gene>
<evidence type="ECO:0000313" key="1">
    <source>
        <dbReference type="EMBL" id="KAH9680857.1"/>
    </source>
</evidence>
<reference evidence="2" key="1">
    <citation type="journal article" date="2023" name="Hortic. Res.">
        <title>A chromosome-level phased genome enabling allele-level studies in sweet orange: a case study on citrus Huanglongbing tolerance.</title>
        <authorList>
            <person name="Wu B."/>
            <person name="Yu Q."/>
            <person name="Deng Z."/>
            <person name="Duan Y."/>
            <person name="Luo F."/>
            <person name="Gmitter F. Jr."/>
        </authorList>
    </citation>
    <scope>NUCLEOTIDE SEQUENCE [LARGE SCALE GENOMIC DNA]</scope>
    <source>
        <strain evidence="2">cv. Valencia</strain>
    </source>
</reference>
<protein>
    <submittedName>
        <fullName evidence="1">Uncharacterized protein</fullName>
    </submittedName>
</protein>
<accession>A0ACB8I2Y4</accession>
<comment type="caution">
    <text evidence="1">The sequence shown here is derived from an EMBL/GenBank/DDBJ whole genome shotgun (WGS) entry which is preliminary data.</text>
</comment>
<dbReference type="Proteomes" id="UP000829398">
    <property type="component" value="Chromosome 9"/>
</dbReference>